<name>A0A1U7Z3H4_NELNU</name>
<proteinExistence type="predicted"/>
<dbReference type="InParanoid" id="A0A1U7Z3H4"/>
<comment type="pathway">
    <text evidence="3 7">Protein modification; protein ubiquitination.</text>
</comment>
<keyword evidence="6 7" id="KW-0833">Ubl conjugation pathway</keyword>
<dbReference type="GO" id="GO:0016567">
    <property type="term" value="P:protein ubiquitination"/>
    <property type="evidence" value="ECO:0007669"/>
    <property type="project" value="UniProtKB-UniRule"/>
</dbReference>
<dbReference type="KEGG" id="nnu:104588842"/>
<dbReference type="InterPro" id="IPR013083">
    <property type="entry name" value="Znf_RING/FYVE/PHD"/>
</dbReference>
<comment type="function">
    <text evidence="2 7">Functions as an E3 ubiquitin ligase.</text>
</comment>
<dbReference type="Gene3D" id="3.30.40.10">
    <property type="entry name" value="Zinc/RING finger domain, C3HC4 (zinc finger)"/>
    <property type="match status" value="1"/>
</dbReference>
<keyword evidence="9" id="KW-1185">Reference proteome</keyword>
<dbReference type="InterPro" id="IPR058678">
    <property type="entry name" value="ARM_PUB"/>
</dbReference>
<evidence type="ECO:0000259" key="8">
    <source>
        <dbReference type="PROSITE" id="PS51698"/>
    </source>
</evidence>
<dbReference type="STRING" id="4432.A0A1U7Z3H4"/>
<dbReference type="InterPro" id="IPR003613">
    <property type="entry name" value="Ubox_domain"/>
</dbReference>
<keyword evidence="4 7" id="KW-0808">Transferase</keyword>
<dbReference type="FunFam" id="3.30.40.10:FF:000502">
    <property type="entry name" value="RING-type E3 ubiquitin transferase"/>
    <property type="match status" value="1"/>
</dbReference>
<keyword evidence="5" id="KW-0677">Repeat</keyword>
<dbReference type="SUPFAM" id="SSF57850">
    <property type="entry name" value="RING/U-box"/>
    <property type="match status" value="1"/>
</dbReference>
<dbReference type="PANTHER" id="PTHR22849:SF163">
    <property type="entry name" value="U-BOX DOMAIN-CONTAINING PROTEIN"/>
    <property type="match status" value="1"/>
</dbReference>
<dbReference type="Pfam" id="PF04564">
    <property type="entry name" value="U-box"/>
    <property type="match status" value="1"/>
</dbReference>
<dbReference type="InterPro" id="IPR016024">
    <property type="entry name" value="ARM-type_fold"/>
</dbReference>
<evidence type="ECO:0000256" key="7">
    <source>
        <dbReference type="RuleBase" id="RU369093"/>
    </source>
</evidence>
<dbReference type="InterPro" id="IPR045210">
    <property type="entry name" value="RING-Ubox_PUB"/>
</dbReference>
<dbReference type="UniPathway" id="UPA00143"/>
<reference evidence="10" key="1">
    <citation type="submission" date="2025-08" db="UniProtKB">
        <authorList>
            <consortium name="RefSeq"/>
        </authorList>
    </citation>
    <scope>IDENTIFICATION</scope>
</reference>
<feature type="domain" description="U-box" evidence="8">
    <location>
        <begin position="9"/>
        <end position="83"/>
    </location>
</feature>
<dbReference type="OrthoDB" id="10064100at2759"/>
<evidence type="ECO:0000256" key="5">
    <source>
        <dbReference type="ARBA" id="ARBA00022737"/>
    </source>
</evidence>
<dbReference type="EC" id="2.3.2.27" evidence="7"/>
<dbReference type="SUPFAM" id="SSF48371">
    <property type="entry name" value="ARM repeat"/>
    <property type="match status" value="1"/>
</dbReference>
<organism evidence="9 10">
    <name type="scientific">Nelumbo nucifera</name>
    <name type="common">Sacred lotus</name>
    <dbReference type="NCBI Taxonomy" id="4432"/>
    <lineage>
        <taxon>Eukaryota</taxon>
        <taxon>Viridiplantae</taxon>
        <taxon>Streptophyta</taxon>
        <taxon>Embryophyta</taxon>
        <taxon>Tracheophyta</taxon>
        <taxon>Spermatophyta</taxon>
        <taxon>Magnoliopsida</taxon>
        <taxon>Proteales</taxon>
        <taxon>Nelumbonaceae</taxon>
        <taxon>Nelumbo</taxon>
    </lineage>
</organism>
<evidence type="ECO:0000256" key="1">
    <source>
        <dbReference type="ARBA" id="ARBA00000900"/>
    </source>
</evidence>
<dbReference type="PROSITE" id="PS51698">
    <property type="entry name" value="U_BOX"/>
    <property type="match status" value="1"/>
</dbReference>
<dbReference type="Pfam" id="PF25598">
    <property type="entry name" value="ARM_PUB"/>
    <property type="match status" value="1"/>
</dbReference>
<protein>
    <recommendedName>
        <fullName evidence="7 8">U-box domain-containing protein</fullName>
        <ecNumber evidence="7">2.3.2.27</ecNumber>
    </recommendedName>
    <alternativeName>
        <fullName evidence="7">RING-type E3 ubiquitin transferase PUB</fullName>
    </alternativeName>
</protein>
<dbReference type="GeneID" id="104588842"/>
<evidence type="ECO:0000256" key="6">
    <source>
        <dbReference type="ARBA" id="ARBA00022786"/>
    </source>
</evidence>
<dbReference type="Gene3D" id="1.25.10.10">
    <property type="entry name" value="Leucine-rich Repeat Variant"/>
    <property type="match status" value="1"/>
</dbReference>
<dbReference type="Proteomes" id="UP000189703">
    <property type="component" value="Unplaced"/>
</dbReference>
<dbReference type="PANTHER" id="PTHR22849">
    <property type="entry name" value="WDSAM1 PROTEIN"/>
    <property type="match status" value="1"/>
</dbReference>
<dbReference type="eggNOG" id="ENOG502QTKN">
    <property type="taxonomic scope" value="Eukaryota"/>
</dbReference>
<dbReference type="RefSeq" id="XP_010245268.1">
    <property type="nucleotide sequence ID" value="XM_010246966.2"/>
</dbReference>
<dbReference type="FunCoup" id="A0A1U7Z3H4">
    <property type="interactions" value="440"/>
</dbReference>
<dbReference type="SMART" id="SM00504">
    <property type="entry name" value="Ubox"/>
    <property type="match status" value="1"/>
</dbReference>
<dbReference type="CDD" id="cd16664">
    <property type="entry name" value="RING-Ubox_PUB"/>
    <property type="match status" value="1"/>
</dbReference>
<sequence>MVKNDLFITVPSFFKCPISLDVMKSPVSLSTGVTYDRSSIQKWLDSGNNTCPATMQVLQSKDFVPNHTLHRLIQIWSDNLPNTTSSSSDASPATSPLLTQEQARILIKNIDDNTENRLDCFSKLVDFAKQSNENRAFLAKMDGFVRIIVGVLGSNADGGEEVVGIELFEHVVRILDLILMDYADKEQLMRLTLKGNKYFLSSILLVLKKGSLDSRIGSARVLEAIAVTGESKLLIAEKEGLLPEIIRLMTSEVDSIAIEAGLSCLITVSMPRRVRLQLVRLGIVQVLSKLLAHSDTGVSLAEKVLKLLEMVSTCPEGRTALCEDPTCIATIVQRMLKVSNTATEHAVMILWGVCHLFRDQKAQEAVTKSNGLTKILLLMQSNCSPSVRQMAGDLLKIFRVNSKSCLSSYDTKTKHIMPF</sequence>
<accession>A0A1U7Z3H4</accession>
<evidence type="ECO:0000313" key="10">
    <source>
        <dbReference type="RefSeq" id="XP_010245268.1"/>
    </source>
</evidence>
<dbReference type="OMA" id="FRVHTEL"/>
<evidence type="ECO:0000256" key="4">
    <source>
        <dbReference type="ARBA" id="ARBA00022679"/>
    </source>
</evidence>
<dbReference type="GO" id="GO:0061630">
    <property type="term" value="F:ubiquitin protein ligase activity"/>
    <property type="evidence" value="ECO:0007669"/>
    <property type="project" value="UniProtKB-UniRule"/>
</dbReference>
<evidence type="ECO:0000256" key="2">
    <source>
        <dbReference type="ARBA" id="ARBA00003861"/>
    </source>
</evidence>
<comment type="catalytic activity">
    <reaction evidence="1 7">
        <text>S-ubiquitinyl-[E2 ubiquitin-conjugating enzyme]-L-cysteine + [acceptor protein]-L-lysine = [E2 ubiquitin-conjugating enzyme]-L-cysteine + N(6)-ubiquitinyl-[acceptor protein]-L-lysine.</text>
        <dbReference type="EC" id="2.3.2.27"/>
    </reaction>
</comment>
<dbReference type="InterPro" id="IPR045185">
    <property type="entry name" value="PUB22/23/24-like"/>
</dbReference>
<dbReference type="InterPro" id="IPR011989">
    <property type="entry name" value="ARM-like"/>
</dbReference>
<dbReference type="AlphaFoldDB" id="A0A1U7Z3H4"/>
<evidence type="ECO:0000256" key="3">
    <source>
        <dbReference type="ARBA" id="ARBA00004906"/>
    </source>
</evidence>
<gene>
    <name evidence="10" type="primary">LOC104588842</name>
</gene>
<evidence type="ECO:0000313" key="9">
    <source>
        <dbReference type="Proteomes" id="UP000189703"/>
    </source>
</evidence>